<sequence>MIALTATSVAAQQAAPSGQTDVTEVVVIGTRASQQSAIDRKKRAKTATDSIVADDVGSFPDRNLAEALSRIAGVSLARGESGEGEQITLRGNTADLTRVELDGMSAATSGYDLAYGNPSGRGADLRELPADLIKSVDVVKGATPDQTEGGLGGTVSIQTRTGLDFKKPFFQIRVAGERNSMNEKIVPDIGIVASRKFFEGRLGVVFNLSTRKTYNESHQTSMDNFDQGYYRLVDFDGSPEKTFQFNPATVSGSAATLPVGSYDLAAGGTQKFVTSTPLDIVTKSANAKTKADCLAAFPLYTEAQLNTITGANSGNSRRDAQTIRIQEQFTCLSQWNDYSPSNLREALQKQYEDRQSWDIRFDFRVNDKLTVFAKYQKTDRKMQDIRANRSRGNIDIDPNSRGGDAFATNLFTLVGNTTFPVNSPDYITPTAGNGYYLYNPTQLSGYRQLDNTAGSVTTNNAFPIYGQAINIVPGSIKMDSAHHVTALTLGRAEYNIDQIYNDQIWDTSYIQAGGTYKDGPLLIEFMGSKQDAEYTRYDYRASIKTFYTGAEMFATPTGTWDIKLPASFNPNDLTQFMPLNPATGSTAAQLAQYSDSISLGYGPRLVETGETQGKIDLTYQMPDFPILKRFKAGIQYRKIDNQLWRGDGYLPSLMIGVPTQNLRSTVRACENQATTTAANRCVYGYVPNAMYNLSSGVPTSARTDWMHGVETLPRAELIKILQNSVLPMEGAFFPGYDGVQGMTQWNTLDVPKLYSQLASAQNYNTNCLKVCKGTDGNLYAMPTNFSSEEVTAAYYMFDFEQSLPLNMTFEGNFGVRAVNSKVAGSGFTSISSVRKITGTGDPLKDWNAAEGYGRVQTTTITKPIAVERDYTDWLPSYNAALWAVPDKVVLRYNWSKTISRAGVSYLFPAGTCTVDQRIEDRIVAGEDLDQTCGDFGNPDLKPYTATKNNTAIEWYINRDTFVSLAYYRQKIKIGSPTRKIMVDQPVFAGTSEVDPVSGKPLSDFTFTYNTWINQPGTTQAGWEFSSKAALTFLPWRFRYTGIDLNYSTNKASGGGYQDLISGQNLGPSGRPEYFGNLSIWYDDGKTNAKLAYQVRSQVLECIASCDANRLPTYAYPNSNPRTFVSLPYNPGEAYYNAENAYLDAKITHKFKPNVEVYFEATNVLKEASVRVGPTRGLAAVPETPWQVVYGGRKMRLGVIYKLQ</sequence>
<keyword evidence="3" id="KW-1185">Reference proteome</keyword>
<dbReference type="InterPro" id="IPR010104">
    <property type="entry name" value="TonB_rcpt_bac"/>
</dbReference>
<dbReference type="Proteomes" id="UP001214854">
    <property type="component" value="Unassembled WGS sequence"/>
</dbReference>
<dbReference type="RefSeq" id="WP_272749518.1">
    <property type="nucleotide sequence ID" value="NZ_JAQQKX010000019.1"/>
</dbReference>
<dbReference type="PANTHER" id="PTHR40980">
    <property type="entry name" value="PLUG DOMAIN-CONTAINING PROTEIN"/>
    <property type="match status" value="1"/>
</dbReference>
<keyword evidence="2" id="KW-0675">Receptor</keyword>
<comment type="caution">
    <text evidence="2">The sequence shown here is derived from an EMBL/GenBank/DDBJ whole genome shotgun (WGS) entry which is preliminary data.</text>
</comment>
<dbReference type="PANTHER" id="PTHR40980:SF3">
    <property type="entry name" value="TONB-DEPENDENT RECEPTOR-LIKE BETA-BARREL DOMAIN-CONTAINING PROTEIN"/>
    <property type="match status" value="1"/>
</dbReference>
<organism evidence="2 3">
    <name type="scientific">Asticcacaulis aquaticus</name>
    <dbReference type="NCBI Taxonomy" id="2984212"/>
    <lineage>
        <taxon>Bacteria</taxon>
        <taxon>Pseudomonadati</taxon>
        <taxon>Pseudomonadota</taxon>
        <taxon>Alphaproteobacteria</taxon>
        <taxon>Caulobacterales</taxon>
        <taxon>Caulobacteraceae</taxon>
        <taxon>Asticcacaulis</taxon>
    </lineage>
</organism>
<name>A0ABT5HY66_9CAUL</name>
<dbReference type="SUPFAM" id="SSF56935">
    <property type="entry name" value="Porins"/>
    <property type="match status" value="1"/>
</dbReference>
<dbReference type="Gene3D" id="2.170.130.10">
    <property type="entry name" value="TonB-dependent receptor, plug domain"/>
    <property type="match status" value="1"/>
</dbReference>
<dbReference type="Pfam" id="PF07715">
    <property type="entry name" value="Plug"/>
    <property type="match status" value="1"/>
</dbReference>
<protein>
    <submittedName>
        <fullName evidence="2">TonB-dependent receptor</fullName>
    </submittedName>
</protein>
<reference evidence="2 3" key="1">
    <citation type="submission" date="2023-01" db="EMBL/GenBank/DDBJ databases">
        <title>Novel species of the genus Asticcacaulis isolated from rivers.</title>
        <authorList>
            <person name="Lu H."/>
        </authorList>
    </citation>
    <scope>NUCLEOTIDE SEQUENCE [LARGE SCALE GENOMIC DNA]</scope>
    <source>
        <strain evidence="2 3">BYS171W</strain>
    </source>
</reference>
<dbReference type="EMBL" id="JAQQKX010000019">
    <property type="protein sequence ID" value="MDC7685019.1"/>
    <property type="molecule type" value="Genomic_DNA"/>
</dbReference>
<evidence type="ECO:0000313" key="3">
    <source>
        <dbReference type="Proteomes" id="UP001214854"/>
    </source>
</evidence>
<feature type="domain" description="TonB-dependent receptor plug" evidence="1">
    <location>
        <begin position="41"/>
        <end position="153"/>
    </location>
</feature>
<evidence type="ECO:0000313" key="2">
    <source>
        <dbReference type="EMBL" id="MDC7685019.1"/>
    </source>
</evidence>
<dbReference type="NCBIfam" id="TIGR01782">
    <property type="entry name" value="TonB-Xanth-Caul"/>
    <property type="match status" value="1"/>
</dbReference>
<accession>A0ABT5HY66</accession>
<evidence type="ECO:0000259" key="1">
    <source>
        <dbReference type="Pfam" id="PF07715"/>
    </source>
</evidence>
<dbReference type="InterPro" id="IPR012910">
    <property type="entry name" value="Plug_dom"/>
</dbReference>
<proteinExistence type="predicted"/>
<gene>
    <name evidence="2" type="ORF">PQU92_17170</name>
</gene>
<dbReference type="InterPro" id="IPR037066">
    <property type="entry name" value="Plug_dom_sf"/>
</dbReference>